<dbReference type="EMBL" id="SPHZ02000011">
    <property type="protein sequence ID" value="KAF0890276.1"/>
    <property type="molecule type" value="Genomic_DNA"/>
</dbReference>
<keyword evidence="2" id="KW-1185">Reference proteome</keyword>
<evidence type="ECO:0000313" key="2">
    <source>
        <dbReference type="Proteomes" id="UP000479710"/>
    </source>
</evidence>
<dbReference type="AlphaFoldDB" id="A0A6G1BR14"/>
<sequence length="96" mass="10773">MADLAKITTLASDLRKTAASAIVEIRGDYDVIGERSMVATITVASDEVCNNMKEVYWGWGPHQKISLNHPMRLKHHGSVCEWSCFTEIPMSSIRHE</sequence>
<name>A0A6G1BR14_9ORYZ</name>
<comment type="caution">
    <text evidence="1">The sequence shown here is derived from an EMBL/GenBank/DDBJ whole genome shotgun (WGS) entry which is preliminary data.</text>
</comment>
<proteinExistence type="predicted"/>
<gene>
    <name evidence="1" type="ORF">E2562_002690</name>
</gene>
<accession>A0A6G1BR14</accession>
<reference evidence="1 2" key="1">
    <citation type="submission" date="2019-11" db="EMBL/GenBank/DDBJ databases">
        <title>Whole genome sequence of Oryza granulata.</title>
        <authorList>
            <person name="Li W."/>
        </authorList>
    </citation>
    <scope>NUCLEOTIDE SEQUENCE [LARGE SCALE GENOMIC DNA]</scope>
    <source>
        <strain evidence="2">cv. Menghai</strain>
        <tissue evidence="1">Leaf</tissue>
    </source>
</reference>
<evidence type="ECO:0000313" key="1">
    <source>
        <dbReference type="EMBL" id="KAF0890276.1"/>
    </source>
</evidence>
<organism evidence="1 2">
    <name type="scientific">Oryza meyeriana var. granulata</name>
    <dbReference type="NCBI Taxonomy" id="110450"/>
    <lineage>
        <taxon>Eukaryota</taxon>
        <taxon>Viridiplantae</taxon>
        <taxon>Streptophyta</taxon>
        <taxon>Embryophyta</taxon>
        <taxon>Tracheophyta</taxon>
        <taxon>Spermatophyta</taxon>
        <taxon>Magnoliopsida</taxon>
        <taxon>Liliopsida</taxon>
        <taxon>Poales</taxon>
        <taxon>Poaceae</taxon>
        <taxon>BOP clade</taxon>
        <taxon>Oryzoideae</taxon>
        <taxon>Oryzeae</taxon>
        <taxon>Oryzinae</taxon>
        <taxon>Oryza</taxon>
        <taxon>Oryza meyeriana</taxon>
    </lineage>
</organism>
<protein>
    <submittedName>
        <fullName evidence="1">Uncharacterized protein</fullName>
    </submittedName>
</protein>
<dbReference type="Proteomes" id="UP000479710">
    <property type="component" value="Unassembled WGS sequence"/>
</dbReference>